<dbReference type="InterPro" id="IPR001646">
    <property type="entry name" value="5peptide_repeat"/>
</dbReference>
<dbReference type="Gene3D" id="2.160.20.80">
    <property type="entry name" value="E3 ubiquitin-protein ligase SopA"/>
    <property type="match status" value="1"/>
</dbReference>
<keyword evidence="4" id="KW-1185">Reference proteome</keyword>
<evidence type="ECO:0000313" key="4">
    <source>
        <dbReference type="Proteomes" id="UP001457282"/>
    </source>
</evidence>
<organism evidence="3 4">
    <name type="scientific">Rubus argutus</name>
    <name type="common">Southern blackberry</name>
    <dbReference type="NCBI Taxonomy" id="59490"/>
    <lineage>
        <taxon>Eukaryota</taxon>
        <taxon>Viridiplantae</taxon>
        <taxon>Streptophyta</taxon>
        <taxon>Embryophyta</taxon>
        <taxon>Tracheophyta</taxon>
        <taxon>Spermatophyta</taxon>
        <taxon>Magnoliopsida</taxon>
        <taxon>eudicotyledons</taxon>
        <taxon>Gunneridae</taxon>
        <taxon>Pentapetalae</taxon>
        <taxon>rosids</taxon>
        <taxon>fabids</taxon>
        <taxon>Rosales</taxon>
        <taxon>Rosaceae</taxon>
        <taxon>Rosoideae</taxon>
        <taxon>Rosoideae incertae sedis</taxon>
        <taxon>Rubus</taxon>
    </lineage>
</organism>
<gene>
    <name evidence="3" type="ORF">M0R45_013704</name>
</gene>
<sequence length="319" mass="35322">MAMVVEQTDENLEDNDSSSSWVRLNVGGKIFCTTIDTLTVREPDSMLAAMFSGRYPLKQEKGYVLIDRDGDYFGYILNWLRDGDVPTLEAPKYSQLLKEAQYFQLLGLIDGINLRNISDLTRTDVIKCLHSSERTFQGVNLSGLNLSQLDLSNIDFSYSCLRNVSFSNANLEGAKFHQITDAEGANFSGSILKNSVFADANLCGASFVDANLKRACFRDATLSGGDFRRSNLKSVEFSNILEAEGSIFDRVNLESCTFRGIKNFGGASFARAHLNSADLGGACLRNCIFRETDLRSANLYRADLTNAILKEANLENARL</sequence>
<dbReference type="Gene3D" id="3.30.710.10">
    <property type="entry name" value="Potassium Channel Kv1.1, Chain A"/>
    <property type="match status" value="1"/>
</dbReference>
<dbReference type="PANTHER" id="PTHR14136:SF17">
    <property type="entry name" value="BTB_POZ DOMAIN-CONTAINING PROTEIN KCTD9"/>
    <property type="match status" value="1"/>
</dbReference>
<proteinExistence type="predicted"/>
<feature type="domain" description="BTB" evidence="2">
    <location>
        <begin position="20"/>
        <end position="120"/>
    </location>
</feature>
<dbReference type="GO" id="GO:0051260">
    <property type="term" value="P:protein homooligomerization"/>
    <property type="evidence" value="ECO:0007669"/>
    <property type="project" value="InterPro"/>
</dbReference>
<dbReference type="Proteomes" id="UP001457282">
    <property type="component" value="Unassembled WGS sequence"/>
</dbReference>
<comment type="caution">
    <text evidence="3">The sequence shown here is derived from an EMBL/GenBank/DDBJ whole genome shotgun (WGS) entry which is preliminary data.</text>
</comment>
<comment type="pathway">
    <text evidence="1">Protein modification; protein ubiquitination.</text>
</comment>
<dbReference type="Pfam" id="PF00805">
    <property type="entry name" value="Pentapeptide"/>
    <property type="match status" value="3"/>
</dbReference>
<evidence type="ECO:0000259" key="2">
    <source>
        <dbReference type="SMART" id="SM00225"/>
    </source>
</evidence>
<dbReference type="InterPro" id="IPR000210">
    <property type="entry name" value="BTB/POZ_dom"/>
</dbReference>
<dbReference type="InterPro" id="IPR011333">
    <property type="entry name" value="SKP1/BTB/POZ_sf"/>
</dbReference>
<dbReference type="PANTHER" id="PTHR14136">
    <property type="entry name" value="BTB_POZ DOMAIN-CONTAINING PROTEIN KCTD9"/>
    <property type="match status" value="1"/>
</dbReference>
<accession>A0AAW1XJL4</accession>
<reference evidence="3 4" key="1">
    <citation type="journal article" date="2023" name="G3 (Bethesda)">
        <title>A chromosome-length genome assembly and annotation of blackberry (Rubus argutus, cv. 'Hillquist').</title>
        <authorList>
            <person name="Bruna T."/>
            <person name="Aryal R."/>
            <person name="Dudchenko O."/>
            <person name="Sargent D.J."/>
            <person name="Mead D."/>
            <person name="Buti M."/>
            <person name="Cavallini A."/>
            <person name="Hytonen T."/>
            <person name="Andres J."/>
            <person name="Pham M."/>
            <person name="Weisz D."/>
            <person name="Mascagni F."/>
            <person name="Usai G."/>
            <person name="Natali L."/>
            <person name="Bassil N."/>
            <person name="Fernandez G.E."/>
            <person name="Lomsadze A."/>
            <person name="Armour M."/>
            <person name="Olukolu B."/>
            <person name="Poorten T."/>
            <person name="Britton C."/>
            <person name="Davik J."/>
            <person name="Ashrafi H."/>
            <person name="Aiden E.L."/>
            <person name="Borodovsky M."/>
            <person name="Worthington M."/>
        </authorList>
    </citation>
    <scope>NUCLEOTIDE SEQUENCE [LARGE SCALE GENOMIC DNA]</scope>
    <source>
        <strain evidence="3">PI 553951</strain>
    </source>
</reference>
<dbReference type="SMART" id="SM00225">
    <property type="entry name" value="BTB"/>
    <property type="match status" value="1"/>
</dbReference>
<protein>
    <recommendedName>
        <fullName evidence="2">BTB domain-containing protein</fullName>
    </recommendedName>
</protein>
<dbReference type="SUPFAM" id="SSF54695">
    <property type="entry name" value="POZ domain"/>
    <property type="match status" value="1"/>
</dbReference>
<dbReference type="SUPFAM" id="SSF141571">
    <property type="entry name" value="Pentapeptide repeat-like"/>
    <property type="match status" value="2"/>
</dbReference>
<dbReference type="Pfam" id="PF02214">
    <property type="entry name" value="BTB_2"/>
    <property type="match status" value="1"/>
</dbReference>
<evidence type="ECO:0000313" key="3">
    <source>
        <dbReference type="EMBL" id="KAK9936882.1"/>
    </source>
</evidence>
<dbReference type="InterPro" id="IPR003131">
    <property type="entry name" value="T1-type_BTB"/>
</dbReference>
<dbReference type="InterPro" id="IPR051082">
    <property type="entry name" value="Pentapeptide-BTB/POZ_domain"/>
</dbReference>
<dbReference type="EMBL" id="JBEDUW010000003">
    <property type="protein sequence ID" value="KAK9936882.1"/>
    <property type="molecule type" value="Genomic_DNA"/>
</dbReference>
<evidence type="ECO:0000256" key="1">
    <source>
        <dbReference type="ARBA" id="ARBA00004906"/>
    </source>
</evidence>
<dbReference type="AlphaFoldDB" id="A0AAW1XJL4"/>
<name>A0AAW1XJL4_RUBAR</name>